<comment type="caution">
    <text evidence="1">The sequence shown here is derived from an EMBL/GenBank/DDBJ whole genome shotgun (WGS) entry which is preliminary data.</text>
</comment>
<dbReference type="Proteomes" id="UP001187531">
    <property type="component" value="Unassembled WGS sequence"/>
</dbReference>
<evidence type="ECO:0000313" key="1">
    <source>
        <dbReference type="EMBL" id="KAK2709007.1"/>
    </source>
</evidence>
<dbReference type="InterPro" id="IPR043502">
    <property type="entry name" value="DNA/RNA_pol_sf"/>
</dbReference>
<name>A0AA88HNV1_ARTSF</name>
<evidence type="ECO:0000313" key="2">
    <source>
        <dbReference type="Proteomes" id="UP001187531"/>
    </source>
</evidence>
<organism evidence="1 2">
    <name type="scientific">Artemia franciscana</name>
    <name type="common">Brine shrimp</name>
    <name type="synonym">Artemia sanfranciscana</name>
    <dbReference type="NCBI Taxonomy" id="6661"/>
    <lineage>
        <taxon>Eukaryota</taxon>
        <taxon>Metazoa</taxon>
        <taxon>Ecdysozoa</taxon>
        <taxon>Arthropoda</taxon>
        <taxon>Crustacea</taxon>
        <taxon>Branchiopoda</taxon>
        <taxon>Anostraca</taxon>
        <taxon>Artemiidae</taxon>
        <taxon>Artemia</taxon>
    </lineage>
</organism>
<proteinExistence type="predicted"/>
<accession>A0AA88HNV1</accession>
<keyword evidence="2" id="KW-1185">Reference proteome</keyword>
<protein>
    <submittedName>
        <fullName evidence="1">Uncharacterized protein</fullName>
    </submittedName>
</protein>
<dbReference type="Gene3D" id="3.10.10.10">
    <property type="entry name" value="HIV Type 1 Reverse Transcriptase, subunit A, domain 1"/>
    <property type="match status" value="1"/>
</dbReference>
<dbReference type="SUPFAM" id="SSF56672">
    <property type="entry name" value="DNA/RNA polymerases"/>
    <property type="match status" value="1"/>
</dbReference>
<dbReference type="EMBL" id="JAVRJZ010000018">
    <property type="protein sequence ID" value="KAK2709007.1"/>
    <property type="molecule type" value="Genomic_DNA"/>
</dbReference>
<gene>
    <name evidence="1" type="ORF">QYM36_014589</name>
</gene>
<reference evidence="1" key="1">
    <citation type="submission" date="2023-07" db="EMBL/GenBank/DDBJ databases">
        <title>Chromosome-level genome assembly of Artemia franciscana.</title>
        <authorList>
            <person name="Jo E."/>
        </authorList>
    </citation>
    <scope>NUCLEOTIDE SEQUENCE</scope>
    <source>
        <tissue evidence="1">Whole body</tissue>
    </source>
</reference>
<sequence length="157" mass="17853">MLNQLLAPYLKDISFTREIKIILRHYVTSLKILAKDCAFGNSEDENVRDRLVFGLVKFIFEIHTIQQTPDQTKIMIDNYADVFESIGHLPGICKLTLKEGSIPTVQPLKRVTFALEKKLKAELDCREQLKVIAKVTKPTEWVNAVVIVEKANRKASG</sequence>
<dbReference type="AlphaFoldDB" id="A0AA88HNV1"/>
<dbReference type="GO" id="GO:0071897">
    <property type="term" value="P:DNA biosynthetic process"/>
    <property type="evidence" value="ECO:0007669"/>
    <property type="project" value="UniProtKB-ARBA"/>
</dbReference>